<dbReference type="GO" id="GO:0001725">
    <property type="term" value="C:stress fiber"/>
    <property type="evidence" value="ECO:0007669"/>
    <property type="project" value="TreeGrafter"/>
</dbReference>
<dbReference type="AlphaFoldDB" id="A0A9Q1HZM6"/>
<dbReference type="PANTHER" id="PTHR15551:SF4">
    <property type="entry name" value="LIM AND CALPONIN HOMOLOGY DOMAINS-CONTAINING PROTEIN 1 ISOFORM X1"/>
    <property type="match status" value="1"/>
</dbReference>
<dbReference type="GO" id="GO:0046872">
    <property type="term" value="F:metal ion binding"/>
    <property type="evidence" value="ECO:0007669"/>
    <property type="project" value="UniProtKB-KW"/>
</dbReference>
<feature type="domain" description="LIM zinc-binding" evidence="7">
    <location>
        <begin position="889"/>
        <end position="955"/>
    </location>
</feature>
<dbReference type="PROSITE" id="PS50023">
    <property type="entry name" value="LIM_DOMAIN_2"/>
    <property type="match status" value="1"/>
</dbReference>
<dbReference type="FunFam" id="2.10.110.10:FF:000041">
    <property type="entry name" value="LIM and calponin homology domains 1"/>
    <property type="match status" value="1"/>
</dbReference>
<dbReference type="Pfam" id="PF00412">
    <property type="entry name" value="LIM"/>
    <property type="match status" value="1"/>
</dbReference>
<feature type="region of interest" description="Disordered" evidence="6">
    <location>
        <begin position="817"/>
        <end position="884"/>
    </location>
</feature>
<feature type="region of interest" description="Disordered" evidence="6">
    <location>
        <begin position="475"/>
        <end position="552"/>
    </location>
</feature>
<dbReference type="PROSITE" id="PS00478">
    <property type="entry name" value="LIM_DOMAIN_1"/>
    <property type="match status" value="1"/>
</dbReference>
<feature type="region of interest" description="Disordered" evidence="6">
    <location>
        <begin position="306"/>
        <end position="337"/>
    </location>
</feature>
<dbReference type="Gene3D" id="2.10.110.10">
    <property type="entry name" value="Cysteine Rich Protein"/>
    <property type="match status" value="1"/>
</dbReference>
<feature type="region of interest" description="Disordered" evidence="6">
    <location>
        <begin position="169"/>
        <end position="222"/>
    </location>
</feature>
<dbReference type="EMBL" id="JAFJMO010000007">
    <property type="protein sequence ID" value="KAJ8271572.1"/>
    <property type="molecule type" value="Genomic_DNA"/>
</dbReference>
<evidence type="ECO:0000256" key="2">
    <source>
        <dbReference type="ARBA" id="ARBA00022833"/>
    </source>
</evidence>
<dbReference type="CDD" id="cd08368">
    <property type="entry name" value="LIM"/>
    <property type="match status" value="1"/>
</dbReference>
<dbReference type="GO" id="GO:0051496">
    <property type="term" value="P:positive regulation of stress fiber assembly"/>
    <property type="evidence" value="ECO:0007669"/>
    <property type="project" value="TreeGrafter"/>
</dbReference>
<feature type="compositionally biased region" description="Acidic residues" evidence="6">
    <location>
        <begin position="172"/>
        <end position="181"/>
    </location>
</feature>
<feature type="compositionally biased region" description="Pro residues" evidence="6">
    <location>
        <begin position="478"/>
        <end position="525"/>
    </location>
</feature>
<evidence type="ECO:0000256" key="3">
    <source>
        <dbReference type="ARBA" id="ARBA00023038"/>
    </source>
</evidence>
<dbReference type="GO" id="GO:0032034">
    <property type="term" value="F:myosin II head/neck binding"/>
    <property type="evidence" value="ECO:0007669"/>
    <property type="project" value="TreeGrafter"/>
</dbReference>
<dbReference type="GO" id="GO:0051893">
    <property type="term" value="P:regulation of focal adhesion assembly"/>
    <property type="evidence" value="ECO:0007669"/>
    <property type="project" value="TreeGrafter"/>
</dbReference>
<sequence length="961" mass="105722">MLYPAHLCVVWGCSEEPPVCQACLQKGSLPSEQDHLLPSEQEDHALRPVPAQHSAPSGRPRFVHFGPVTEMDQQLWERLRIAQPGQEEELGVGPGSEAQTLRRLLASAAVATPTIGLSSQLTDKPASADVSDGDSAPLAAADCALDQTSLYEQACRENQALDQKLAHYKEREEEEDDEDAGEREGRQPDLQKDDMLVRRTGVCQKPVLHHPDPQKDRINHPDPEKRIAASAKPVPGVAEMIQVATAYYGSPDDYNSDDDDEYEEESHPDLGKDDMHARRTGQFQKVPGGGVTPAINPFLPVPGSVKFKSTPTPTSSPSSPYVKPLESEPVSDAHRSVSMTDMRCEETAEQALGEARQELMQSQYNQHREEESQWQDDLARWKNRRRTASQDLIKKEEERKMMERLMVRDDRASQRRKSIKTYKEIVEEKERREQELHDAYRSACSPEEAATVLRRYAQRFTLSDAALERLQLSKPAEPAAPGPAPSAGPTPAAPGPAPSAGPTPAAPGPAPSACPTPVAPGPAPSPVATGPAPSLGLSSSSGPTPSQTTDSCSVTTTLIPKFSATLETSTVAPVQAYAPSCTAPSKPVPLLTPKPYSQPSSSQRGSISVKYRLLLPRGRTRLPANLTRKPHPPTPGPCPHAIGPWVCLRVYMDQHRAQLSPQREGPTHLALLCCQQVDHWSWDPDEERKRQERWQQKQELLLQERYEQEQEKLKREWEKAQMEVQEEERRHHEEERRILEETMPSLSPRSSALSSPLRGGLSPPPGPQDLTLPSPANMELKQEQPVQAVSPEEALMGQKDRSETHRVSLPLTPVLPELNAAPHQNGQSLPAEPSRSTTPQQQPFNSPWSSKQAQSAQQEAEKMQKKTASLDRNLNPQPGRAKRSVSGRKLCSSCGLPLGKGAAMIIESLHLCFHIQCFTCGVCKGQLGDTSSGTDVRIRNGLLNCHQCYVKSRAAGQPTIL</sequence>
<evidence type="ECO:0000256" key="4">
    <source>
        <dbReference type="PROSITE-ProRule" id="PRU00125"/>
    </source>
</evidence>
<evidence type="ECO:0000259" key="7">
    <source>
        <dbReference type="PROSITE" id="PS50023"/>
    </source>
</evidence>
<dbReference type="PANTHER" id="PTHR15551">
    <property type="entry name" value="LIM DOMAIN ONLY 7"/>
    <property type="match status" value="1"/>
</dbReference>
<evidence type="ECO:0000256" key="6">
    <source>
        <dbReference type="SAM" id="MobiDB-lite"/>
    </source>
</evidence>
<dbReference type="InterPro" id="IPR001781">
    <property type="entry name" value="Znf_LIM"/>
</dbReference>
<dbReference type="InterPro" id="IPR031865">
    <property type="entry name" value="DUF4757"/>
</dbReference>
<feature type="compositionally biased region" description="Basic and acidic residues" evidence="6">
    <location>
        <begin position="725"/>
        <end position="740"/>
    </location>
</feature>
<protein>
    <recommendedName>
        <fullName evidence="7">LIM zinc-binding domain-containing protein</fullName>
    </recommendedName>
</protein>
<accession>A0A9Q1HZM6</accession>
<feature type="compositionally biased region" description="Basic and acidic residues" evidence="6">
    <location>
        <begin position="209"/>
        <end position="222"/>
    </location>
</feature>
<dbReference type="OrthoDB" id="15627at2759"/>
<feature type="coiled-coil region" evidence="5">
    <location>
        <begin position="364"/>
        <end position="439"/>
    </location>
</feature>
<proteinExistence type="predicted"/>
<feature type="compositionally biased region" description="Basic and acidic residues" evidence="6">
    <location>
        <begin position="265"/>
        <end position="276"/>
    </location>
</feature>
<dbReference type="SMART" id="SM00132">
    <property type="entry name" value="LIM"/>
    <property type="match status" value="1"/>
</dbReference>
<feature type="region of interest" description="Disordered" evidence="6">
    <location>
        <begin position="248"/>
        <end position="276"/>
    </location>
</feature>
<feature type="region of interest" description="Disordered" evidence="6">
    <location>
        <begin position="725"/>
        <end position="804"/>
    </location>
</feature>
<feature type="compositionally biased region" description="Polar residues" evidence="6">
    <location>
        <begin position="822"/>
        <end position="848"/>
    </location>
</feature>
<feature type="compositionally biased region" description="Low complexity" evidence="6">
    <location>
        <begin position="309"/>
        <end position="320"/>
    </location>
</feature>
<keyword evidence="3 4" id="KW-0440">LIM domain</keyword>
<keyword evidence="5" id="KW-0175">Coiled coil</keyword>
<name>A0A9Q1HZM6_CONCO</name>
<dbReference type="Pfam" id="PF15949">
    <property type="entry name" value="DUF4757"/>
    <property type="match status" value="1"/>
</dbReference>
<gene>
    <name evidence="8" type="ORF">COCON_G00104310</name>
</gene>
<feature type="compositionally biased region" description="Acidic residues" evidence="6">
    <location>
        <begin position="254"/>
        <end position="264"/>
    </location>
</feature>
<organism evidence="8 9">
    <name type="scientific">Conger conger</name>
    <name type="common">Conger eel</name>
    <name type="synonym">Muraena conger</name>
    <dbReference type="NCBI Taxonomy" id="82655"/>
    <lineage>
        <taxon>Eukaryota</taxon>
        <taxon>Metazoa</taxon>
        <taxon>Chordata</taxon>
        <taxon>Craniata</taxon>
        <taxon>Vertebrata</taxon>
        <taxon>Euteleostomi</taxon>
        <taxon>Actinopterygii</taxon>
        <taxon>Neopterygii</taxon>
        <taxon>Teleostei</taxon>
        <taxon>Anguilliformes</taxon>
        <taxon>Congridae</taxon>
        <taxon>Conger</taxon>
    </lineage>
</organism>
<feature type="compositionally biased region" description="Low complexity" evidence="6">
    <location>
        <begin position="849"/>
        <end position="858"/>
    </location>
</feature>
<keyword evidence="2 4" id="KW-0862">Zinc</keyword>
<feature type="compositionally biased region" description="Low complexity" evidence="6">
    <location>
        <begin position="526"/>
        <end position="551"/>
    </location>
</feature>
<evidence type="ECO:0000313" key="8">
    <source>
        <dbReference type="EMBL" id="KAJ8271572.1"/>
    </source>
</evidence>
<evidence type="ECO:0000256" key="5">
    <source>
        <dbReference type="SAM" id="Coils"/>
    </source>
</evidence>
<dbReference type="Proteomes" id="UP001152803">
    <property type="component" value="Unassembled WGS sequence"/>
</dbReference>
<keyword evidence="9" id="KW-1185">Reference proteome</keyword>
<keyword evidence="1 4" id="KW-0479">Metal-binding</keyword>
<feature type="compositionally biased region" description="Low complexity" evidence="6">
    <location>
        <begin position="744"/>
        <end position="761"/>
    </location>
</feature>
<evidence type="ECO:0000256" key="1">
    <source>
        <dbReference type="ARBA" id="ARBA00022723"/>
    </source>
</evidence>
<feature type="compositionally biased region" description="Basic and acidic residues" evidence="6">
    <location>
        <begin position="182"/>
        <end position="197"/>
    </location>
</feature>
<reference evidence="8" key="1">
    <citation type="journal article" date="2023" name="Science">
        <title>Genome structures resolve the early diversification of teleost fishes.</title>
        <authorList>
            <person name="Parey E."/>
            <person name="Louis A."/>
            <person name="Montfort J."/>
            <person name="Bouchez O."/>
            <person name="Roques C."/>
            <person name="Iampietro C."/>
            <person name="Lluch J."/>
            <person name="Castinel A."/>
            <person name="Donnadieu C."/>
            <person name="Desvignes T."/>
            <person name="Floi Bucao C."/>
            <person name="Jouanno E."/>
            <person name="Wen M."/>
            <person name="Mejri S."/>
            <person name="Dirks R."/>
            <person name="Jansen H."/>
            <person name="Henkel C."/>
            <person name="Chen W.J."/>
            <person name="Zahm M."/>
            <person name="Cabau C."/>
            <person name="Klopp C."/>
            <person name="Thompson A.W."/>
            <person name="Robinson-Rechavi M."/>
            <person name="Braasch I."/>
            <person name="Lecointre G."/>
            <person name="Bobe J."/>
            <person name="Postlethwait J.H."/>
            <person name="Berthelot C."/>
            <person name="Roest Crollius H."/>
            <person name="Guiguen Y."/>
        </authorList>
    </citation>
    <scope>NUCLEOTIDE SEQUENCE</scope>
    <source>
        <strain evidence="8">Concon-B</strain>
    </source>
</reference>
<evidence type="ECO:0000313" key="9">
    <source>
        <dbReference type="Proteomes" id="UP001152803"/>
    </source>
</evidence>
<comment type="caution">
    <text evidence="8">The sequence shown here is derived from an EMBL/GenBank/DDBJ whole genome shotgun (WGS) entry which is preliminary data.</text>
</comment>
<feature type="region of interest" description="Disordered" evidence="6">
    <location>
        <begin position="582"/>
        <end position="605"/>
    </location>
</feature>